<feature type="transmembrane region" description="Helical" evidence="2">
    <location>
        <begin position="266"/>
        <end position="283"/>
    </location>
</feature>
<evidence type="ECO:0000313" key="5">
    <source>
        <dbReference type="Proteomes" id="UP001556692"/>
    </source>
</evidence>
<evidence type="ECO:0000313" key="4">
    <source>
        <dbReference type="EMBL" id="MEX0409618.1"/>
    </source>
</evidence>
<proteinExistence type="predicted"/>
<gene>
    <name evidence="4" type="ORF">ABGN05_28650</name>
</gene>
<feature type="transmembrane region" description="Helical" evidence="2">
    <location>
        <begin position="237"/>
        <end position="259"/>
    </location>
</feature>
<dbReference type="RefSeq" id="WP_367957489.1">
    <property type="nucleotide sequence ID" value="NZ_JBDPGJ010000010.1"/>
</dbReference>
<keyword evidence="1" id="KW-1003">Cell membrane</keyword>
<feature type="domain" description="TRAP C4-dicarboxylate transport system permease DctM subunit" evidence="3">
    <location>
        <begin position="63"/>
        <end position="351"/>
    </location>
</feature>
<dbReference type="PANTHER" id="PTHR43849">
    <property type="entry name" value="BLL3936 PROTEIN"/>
    <property type="match status" value="1"/>
</dbReference>
<comment type="function">
    <text evidence="1">Part of the tripartite ATP-independent periplasmic (TRAP) transport system.</text>
</comment>
<keyword evidence="2" id="KW-1133">Transmembrane helix</keyword>
<keyword evidence="5" id="KW-1185">Reference proteome</keyword>
<dbReference type="Pfam" id="PF06808">
    <property type="entry name" value="DctM"/>
    <property type="match status" value="1"/>
</dbReference>
<dbReference type="EMBL" id="JBDPGJ010000010">
    <property type="protein sequence ID" value="MEX0409618.1"/>
    <property type="molecule type" value="Genomic_DNA"/>
</dbReference>
<dbReference type="NCBIfam" id="TIGR02123">
    <property type="entry name" value="TRAP_fused"/>
    <property type="match status" value="1"/>
</dbReference>
<keyword evidence="2" id="KW-0812">Transmembrane</keyword>
<dbReference type="InterPro" id="IPR011853">
    <property type="entry name" value="TRAP_DctM-Dct_fused"/>
</dbReference>
<dbReference type="PANTHER" id="PTHR43849:SF2">
    <property type="entry name" value="BLL3936 PROTEIN"/>
    <property type="match status" value="1"/>
</dbReference>
<name>A0ABV3SS33_9HYPH</name>
<feature type="transmembrane region" description="Helical" evidence="2">
    <location>
        <begin position="329"/>
        <end position="351"/>
    </location>
</feature>
<reference evidence="4 5" key="1">
    <citation type="submission" date="2024-05" db="EMBL/GenBank/DDBJ databases">
        <authorList>
            <person name="Jiang F."/>
        </authorList>
    </citation>
    <scope>NUCLEOTIDE SEQUENCE [LARGE SCALE GENOMIC DNA]</scope>
    <source>
        <strain evidence="4 5">LZ166</strain>
    </source>
</reference>
<dbReference type="Proteomes" id="UP001556692">
    <property type="component" value="Unassembled WGS sequence"/>
</dbReference>
<protein>
    <submittedName>
        <fullName evidence="4">TRAP transporter fused permease subunit</fullName>
    </submittedName>
</protein>
<feature type="transmembrane region" description="Helical" evidence="2">
    <location>
        <begin position="103"/>
        <end position="126"/>
    </location>
</feature>
<keyword evidence="2" id="KW-0472">Membrane</keyword>
<evidence type="ECO:0000259" key="3">
    <source>
        <dbReference type="Pfam" id="PF06808"/>
    </source>
</evidence>
<feature type="transmembrane region" description="Helical" evidence="2">
    <location>
        <begin position="295"/>
        <end position="317"/>
    </location>
</feature>
<comment type="subcellular location">
    <subcellularLocation>
        <location evidence="1">Cell inner membrane</location>
        <topology evidence="1">Multi-pass membrane protein</topology>
    </subcellularLocation>
</comment>
<feature type="transmembrane region" description="Helical" evidence="2">
    <location>
        <begin position="199"/>
        <end position="225"/>
    </location>
</feature>
<organism evidence="4 5">
    <name type="scientific">Aquibium pacificus</name>
    <dbReference type="NCBI Taxonomy" id="3153579"/>
    <lineage>
        <taxon>Bacteria</taxon>
        <taxon>Pseudomonadati</taxon>
        <taxon>Pseudomonadota</taxon>
        <taxon>Alphaproteobacteria</taxon>
        <taxon>Hyphomicrobiales</taxon>
        <taxon>Phyllobacteriaceae</taxon>
        <taxon>Aquibium</taxon>
    </lineage>
</organism>
<evidence type="ECO:0000256" key="1">
    <source>
        <dbReference type="RuleBase" id="RU369079"/>
    </source>
</evidence>
<comment type="caution">
    <text evidence="4">The sequence shown here is derived from an EMBL/GenBank/DDBJ whole genome shotgun (WGS) entry which is preliminary data.</text>
</comment>
<sequence>MNRRRRVLSQSRIRASRHPAWRPCQGGDILFRPDGFDERLRHHQRADHGCHVHSSDEAGWVLARYAGGVEACASTGGVLMPPVMGATAFVMATFIEVPYSEIVIAAAIPSLLYYLALFMQIDGYAARNEIRGLPRAELPSLREVFREGWYFIAVFVLLIVMLLYFKREAQAPFYASLLLILINQFSTKHRWNWAKARAFAEAVGVMLAELAALLAGAGLIIGALTLSGKVGTIAYELVALAGGNVIVLLLVGALTSFVLGMGMTVTAAYIFLAVTLAPALTGAGLDRLSVHLFMLYWGMVSFITPPVALGAFAAASIAKANPISTGFEAMRLGSIIYFLPFFFVLNPALIGRGAPEQVLIVVATALFGVWLISGGLQGYLIGIGDLGRKSIGSLAARGSIIAAGLAFALPGRGLLGISQFGLIVLGVGLLILAALLASVDRLYTRRATTEHEAG</sequence>
<accession>A0ABV3SS33</accession>
<feature type="transmembrane region" description="Helical" evidence="2">
    <location>
        <begin position="417"/>
        <end position="437"/>
    </location>
</feature>
<keyword evidence="1" id="KW-0813">Transport</keyword>
<feature type="transmembrane region" description="Helical" evidence="2">
    <location>
        <begin position="78"/>
        <end position="97"/>
    </location>
</feature>
<dbReference type="InterPro" id="IPR010656">
    <property type="entry name" value="DctM"/>
</dbReference>
<keyword evidence="1" id="KW-0997">Cell inner membrane</keyword>
<feature type="transmembrane region" description="Helical" evidence="2">
    <location>
        <begin position="357"/>
        <end position="382"/>
    </location>
</feature>
<evidence type="ECO:0000256" key="2">
    <source>
        <dbReference type="SAM" id="Phobius"/>
    </source>
</evidence>
<feature type="transmembrane region" description="Helical" evidence="2">
    <location>
        <begin position="147"/>
        <end position="165"/>
    </location>
</feature>